<accession>A0ABN2RIA5</accession>
<feature type="transmembrane region" description="Helical" evidence="14">
    <location>
        <begin position="12"/>
        <end position="36"/>
    </location>
</feature>
<keyword evidence="10" id="KW-0067">ATP-binding</keyword>
<gene>
    <name evidence="16" type="ORF">GCM10009838_30230</name>
</gene>
<dbReference type="Gene3D" id="1.10.287.130">
    <property type="match status" value="1"/>
</dbReference>
<dbReference type="InterPro" id="IPR029151">
    <property type="entry name" value="Sensor-like_sf"/>
</dbReference>
<dbReference type="PRINTS" id="PR00344">
    <property type="entry name" value="BCTRLSENSOR"/>
</dbReference>
<keyword evidence="11 14" id="KW-1133">Transmembrane helix</keyword>
<dbReference type="Gene3D" id="3.30.565.10">
    <property type="entry name" value="Histidine kinase-like ATPase, C-terminal domain"/>
    <property type="match status" value="1"/>
</dbReference>
<dbReference type="InterPro" id="IPR039506">
    <property type="entry name" value="SPOB_a"/>
</dbReference>
<evidence type="ECO:0000256" key="2">
    <source>
        <dbReference type="ARBA" id="ARBA00004651"/>
    </source>
</evidence>
<dbReference type="Pfam" id="PF17203">
    <property type="entry name" value="sCache_3_2"/>
    <property type="match status" value="1"/>
</dbReference>
<evidence type="ECO:0000256" key="7">
    <source>
        <dbReference type="ARBA" id="ARBA00022692"/>
    </source>
</evidence>
<dbReference type="PANTHER" id="PTHR44936">
    <property type="entry name" value="SENSOR PROTEIN CREC"/>
    <property type="match status" value="1"/>
</dbReference>
<dbReference type="InterPro" id="IPR033463">
    <property type="entry name" value="sCache_3"/>
</dbReference>
<dbReference type="InterPro" id="IPR035965">
    <property type="entry name" value="PAS-like_dom_sf"/>
</dbReference>
<dbReference type="InterPro" id="IPR016120">
    <property type="entry name" value="Sig_transdc_His_kin_SpoOB"/>
</dbReference>
<comment type="subcellular location">
    <subcellularLocation>
        <location evidence="2">Cell membrane</location>
        <topology evidence="2">Multi-pass membrane protein</topology>
    </subcellularLocation>
</comment>
<evidence type="ECO:0000256" key="9">
    <source>
        <dbReference type="ARBA" id="ARBA00022777"/>
    </source>
</evidence>
<comment type="caution">
    <text evidence="16">The sequence shown here is derived from an EMBL/GenBank/DDBJ whole genome shotgun (WGS) entry which is preliminary data.</text>
</comment>
<comment type="catalytic activity">
    <reaction evidence="1">
        <text>ATP + protein L-histidine = ADP + protein N-phospho-L-histidine.</text>
        <dbReference type="EC" id="2.7.13.3"/>
    </reaction>
</comment>
<organism evidence="16 17">
    <name type="scientific">Catenulispora subtropica</name>
    <dbReference type="NCBI Taxonomy" id="450798"/>
    <lineage>
        <taxon>Bacteria</taxon>
        <taxon>Bacillati</taxon>
        <taxon>Actinomycetota</taxon>
        <taxon>Actinomycetes</taxon>
        <taxon>Catenulisporales</taxon>
        <taxon>Catenulisporaceae</taxon>
        <taxon>Catenulispora</taxon>
    </lineage>
</organism>
<evidence type="ECO:0000256" key="5">
    <source>
        <dbReference type="ARBA" id="ARBA00022553"/>
    </source>
</evidence>
<keyword evidence="13 14" id="KW-0472">Membrane</keyword>
<evidence type="ECO:0000256" key="12">
    <source>
        <dbReference type="ARBA" id="ARBA00023012"/>
    </source>
</evidence>
<dbReference type="Pfam" id="PF02518">
    <property type="entry name" value="HATPase_c"/>
    <property type="match status" value="1"/>
</dbReference>
<evidence type="ECO:0000259" key="15">
    <source>
        <dbReference type="PROSITE" id="PS50109"/>
    </source>
</evidence>
<evidence type="ECO:0000256" key="13">
    <source>
        <dbReference type="ARBA" id="ARBA00023136"/>
    </source>
</evidence>
<dbReference type="SUPFAM" id="SSF55785">
    <property type="entry name" value="PYP-like sensor domain (PAS domain)"/>
    <property type="match status" value="1"/>
</dbReference>
<dbReference type="InterPro" id="IPR004358">
    <property type="entry name" value="Sig_transdc_His_kin-like_C"/>
</dbReference>
<dbReference type="InterPro" id="IPR036890">
    <property type="entry name" value="HATPase_C_sf"/>
</dbReference>
<dbReference type="PROSITE" id="PS50109">
    <property type="entry name" value="HIS_KIN"/>
    <property type="match status" value="1"/>
</dbReference>
<dbReference type="InterPro" id="IPR050980">
    <property type="entry name" value="2C_sensor_his_kinase"/>
</dbReference>
<evidence type="ECO:0000313" key="16">
    <source>
        <dbReference type="EMBL" id="GAA1969513.1"/>
    </source>
</evidence>
<dbReference type="SMART" id="SM00387">
    <property type="entry name" value="HATPase_c"/>
    <property type="match status" value="1"/>
</dbReference>
<evidence type="ECO:0000256" key="8">
    <source>
        <dbReference type="ARBA" id="ARBA00022741"/>
    </source>
</evidence>
<feature type="transmembrane region" description="Helical" evidence="14">
    <location>
        <begin position="178"/>
        <end position="197"/>
    </location>
</feature>
<feature type="domain" description="Histidine kinase" evidence="15">
    <location>
        <begin position="425"/>
        <end position="535"/>
    </location>
</feature>
<dbReference type="Pfam" id="PF13188">
    <property type="entry name" value="PAS_8"/>
    <property type="match status" value="1"/>
</dbReference>
<evidence type="ECO:0000256" key="3">
    <source>
        <dbReference type="ARBA" id="ARBA00012438"/>
    </source>
</evidence>
<dbReference type="SUPFAM" id="SSF55874">
    <property type="entry name" value="ATPase domain of HSP90 chaperone/DNA topoisomerase II/histidine kinase"/>
    <property type="match status" value="1"/>
</dbReference>
<evidence type="ECO:0000256" key="1">
    <source>
        <dbReference type="ARBA" id="ARBA00000085"/>
    </source>
</evidence>
<keyword evidence="8" id="KW-0547">Nucleotide-binding</keyword>
<dbReference type="Pfam" id="PF14689">
    <property type="entry name" value="SPOB_a"/>
    <property type="match status" value="1"/>
</dbReference>
<evidence type="ECO:0000256" key="11">
    <source>
        <dbReference type="ARBA" id="ARBA00022989"/>
    </source>
</evidence>
<keyword evidence="4" id="KW-1003">Cell membrane</keyword>
<dbReference type="InterPro" id="IPR005467">
    <property type="entry name" value="His_kinase_dom"/>
</dbReference>
<dbReference type="GO" id="GO:0016301">
    <property type="term" value="F:kinase activity"/>
    <property type="evidence" value="ECO:0007669"/>
    <property type="project" value="UniProtKB-KW"/>
</dbReference>
<evidence type="ECO:0000313" key="17">
    <source>
        <dbReference type="Proteomes" id="UP001499854"/>
    </source>
</evidence>
<dbReference type="InterPro" id="IPR000014">
    <property type="entry name" value="PAS"/>
</dbReference>
<dbReference type="Gene3D" id="3.30.450.20">
    <property type="entry name" value="PAS domain"/>
    <property type="match status" value="2"/>
</dbReference>
<keyword evidence="9 16" id="KW-0418">Kinase</keyword>
<keyword evidence="7 14" id="KW-0812">Transmembrane</keyword>
<keyword evidence="5" id="KW-0597">Phosphoprotein</keyword>
<dbReference type="SUPFAM" id="SSF103190">
    <property type="entry name" value="Sensory domain-like"/>
    <property type="match status" value="1"/>
</dbReference>
<evidence type="ECO:0000256" key="14">
    <source>
        <dbReference type="SAM" id="Phobius"/>
    </source>
</evidence>
<keyword evidence="17" id="KW-1185">Reference proteome</keyword>
<proteinExistence type="predicted"/>
<keyword evidence="6" id="KW-0808">Transferase</keyword>
<dbReference type="SUPFAM" id="SSF55890">
    <property type="entry name" value="Sporulation response regulatory protein Spo0B"/>
    <property type="match status" value="1"/>
</dbReference>
<dbReference type="EMBL" id="BAAAQM010000015">
    <property type="protein sequence ID" value="GAA1969513.1"/>
    <property type="molecule type" value="Genomic_DNA"/>
</dbReference>
<dbReference type="PANTHER" id="PTHR44936:SF10">
    <property type="entry name" value="SENSOR PROTEIN RSTB"/>
    <property type="match status" value="1"/>
</dbReference>
<evidence type="ECO:0000256" key="4">
    <source>
        <dbReference type="ARBA" id="ARBA00022475"/>
    </source>
</evidence>
<dbReference type="SMART" id="SM00091">
    <property type="entry name" value="PAS"/>
    <property type="match status" value="1"/>
</dbReference>
<dbReference type="EC" id="2.7.13.3" evidence="3"/>
<evidence type="ECO:0000256" key="10">
    <source>
        <dbReference type="ARBA" id="ARBA00022840"/>
    </source>
</evidence>
<protein>
    <recommendedName>
        <fullName evidence="3">histidine kinase</fullName>
        <ecNumber evidence="3">2.7.13.3</ecNumber>
    </recommendedName>
</protein>
<reference evidence="16 17" key="1">
    <citation type="journal article" date="2019" name="Int. J. Syst. Evol. Microbiol.">
        <title>The Global Catalogue of Microorganisms (GCM) 10K type strain sequencing project: providing services to taxonomists for standard genome sequencing and annotation.</title>
        <authorList>
            <consortium name="The Broad Institute Genomics Platform"/>
            <consortium name="The Broad Institute Genome Sequencing Center for Infectious Disease"/>
            <person name="Wu L."/>
            <person name="Ma J."/>
        </authorList>
    </citation>
    <scope>NUCLEOTIDE SEQUENCE [LARGE SCALE GENOMIC DNA]</scope>
    <source>
        <strain evidence="16 17">JCM 16013</strain>
    </source>
</reference>
<dbReference type="RefSeq" id="WP_344657640.1">
    <property type="nucleotide sequence ID" value="NZ_BAAAQM010000015.1"/>
</dbReference>
<evidence type="ECO:0000256" key="6">
    <source>
        <dbReference type="ARBA" id="ARBA00022679"/>
    </source>
</evidence>
<keyword evidence="12" id="KW-0902">Two-component regulatory system</keyword>
<sequence length="536" mass="57638">MRRGAGGGRRKLSSQILVSQVSILLAVVLVGFALFARQERHQLDRQYMDEALQIAQTVADTPEVKGCIEFPSADCDGTLQDIANRIQDDTRTDYVVIVDADRVRHTHPNPGLVGRRIEETALVTRPEVRFDHGSVGESVNGRVPLYSRLDPGERIGQVSVGRKVTDVATIFSGQLPIYAAWFGVALAVGALASYVLARRLKTRTFGLELDEIARLLQEREAVLHGIREGMIAFDRAGRVTMVNDEARRLLGLPMFGGVGGFLDAVVPPGRLRDVLSGEIEGQDQVVLTDDHYLTVNRMPVTLAGRPHGAVVTLRDRTELSGLLRELDSVTSLTDALRAQQHEFSNRMHTVAGLLELGETEEALRYLTDLSGAEAAFAESVRARIAPPVLVGLILAKAAVAGERGVELELTEDTWLGDTPDKVQALTTILGNLIDNAFDAVSGPGVAVGKPGRVLVGIVEDDDGITVRVADNGPGIPAGAAEMVFTDGYTTKPDTGSMRRGLGLALVHRLVQRLGGTITASEGPGAVFTVRLRARPV</sequence>
<dbReference type="InterPro" id="IPR003594">
    <property type="entry name" value="HATPase_dom"/>
</dbReference>
<name>A0ABN2RIA5_9ACTN</name>
<dbReference type="Proteomes" id="UP001499854">
    <property type="component" value="Unassembled WGS sequence"/>
</dbReference>